<reference evidence="2" key="1">
    <citation type="submission" date="2011-10" db="EMBL/GenBank/DDBJ databases">
        <authorList>
            <person name="Genoscope - CEA"/>
        </authorList>
    </citation>
    <scope>NUCLEOTIDE SEQUENCE</scope>
</reference>
<dbReference type="eggNOG" id="KOG3346">
    <property type="taxonomic scope" value="Eukaryota"/>
</dbReference>
<protein>
    <submittedName>
        <fullName evidence="2">Piso0_003863 protein</fullName>
    </submittedName>
</protein>
<dbReference type="PANTHER" id="PTHR11362:SF148">
    <property type="entry name" value="CARBOXYPEPTIDASE Y INHIBITOR"/>
    <property type="match status" value="1"/>
</dbReference>
<dbReference type="Pfam" id="PF01161">
    <property type="entry name" value="PBP"/>
    <property type="match status" value="1"/>
</dbReference>
<sequence length="246" mass="27670">MLNICKSVIRRPACSLTRGNQLSFRNPIARNFPARMNLVTISQSLDEAFTKHKIVPDVVDKFDTQGLLTIEYNPKDHVALGNTLKVSNTQNEPTIQFTLNSSGQEKELEVSEQDKFILIMTDPDAPSYTDKSFSEFAHWVITDLPLNANKDNSESAESLSTILDYSKGRVLVPYMGPGPPPKTKKHRYVFLLFKQDPEGKFEAPKERARWGTGVPGSGVRDWIKAHGPNSKLLGINFFYAQNEVQE</sequence>
<dbReference type="GO" id="GO:0030162">
    <property type="term" value="P:regulation of proteolysis"/>
    <property type="evidence" value="ECO:0007669"/>
    <property type="project" value="TreeGrafter"/>
</dbReference>
<dbReference type="FunCoup" id="G8Y9Q7">
    <property type="interactions" value="2334"/>
</dbReference>
<dbReference type="PANTHER" id="PTHR11362">
    <property type="entry name" value="PHOSPHATIDYLETHANOLAMINE-BINDING PROTEIN"/>
    <property type="match status" value="1"/>
</dbReference>
<organism evidence="2 4">
    <name type="scientific">Pichia sorbitophila (strain ATCC MYA-4447 / BCRC 22081 / CBS 7064 / NBRC 10061 / NRRL Y-12695)</name>
    <name type="common">Hybrid yeast</name>
    <dbReference type="NCBI Taxonomy" id="559304"/>
    <lineage>
        <taxon>Eukaryota</taxon>
        <taxon>Fungi</taxon>
        <taxon>Dikarya</taxon>
        <taxon>Ascomycota</taxon>
        <taxon>Saccharomycotina</taxon>
        <taxon>Pichiomycetes</taxon>
        <taxon>Debaryomycetaceae</taxon>
        <taxon>Millerozyma</taxon>
    </lineage>
</organism>
<dbReference type="InterPro" id="IPR036610">
    <property type="entry name" value="PEBP-like_sf"/>
</dbReference>
<dbReference type="EMBL" id="FO082049">
    <property type="protein sequence ID" value="CCE83290.1"/>
    <property type="molecule type" value="Genomic_DNA"/>
</dbReference>
<dbReference type="GO" id="GO:0046578">
    <property type="term" value="P:regulation of Ras protein signal transduction"/>
    <property type="evidence" value="ECO:0007669"/>
    <property type="project" value="TreeGrafter"/>
</dbReference>
<dbReference type="GO" id="GO:0005543">
    <property type="term" value="F:phospholipid binding"/>
    <property type="evidence" value="ECO:0007669"/>
    <property type="project" value="TreeGrafter"/>
</dbReference>
<dbReference type="InterPro" id="IPR001858">
    <property type="entry name" value="Phosphatidylethanolamine-bd_CS"/>
</dbReference>
<dbReference type="SUPFAM" id="SSF49777">
    <property type="entry name" value="PEBP-like"/>
    <property type="match status" value="1"/>
</dbReference>
<accession>G8Y9Q7</accession>
<reference evidence="4" key="2">
    <citation type="journal article" date="2012" name="G3 (Bethesda)">
        <title>Pichia sorbitophila, an interspecies yeast hybrid reveals early steps of genome resolution following polyploidization.</title>
        <authorList>
            <person name="Leh Louis V."/>
            <person name="Despons L."/>
            <person name="Friedrich A."/>
            <person name="Martin T."/>
            <person name="Durrens P."/>
            <person name="Casaregola S."/>
            <person name="Neuveglise C."/>
            <person name="Fairhead C."/>
            <person name="Marck C."/>
            <person name="Cruz J.A."/>
            <person name="Straub M.L."/>
            <person name="Kugler V."/>
            <person name="Sacerdot C."/>
            <person name="Uzunov Z."/>
            <person name="Thierry A."/>
            <person name="Weiss S."/>
            <person name="Bleykasten C."/>
            <person name="De Montigny J."/>
            <person name="Jacques N."/>
            <person name="Jung P."/>
            <person name="Lemaire M."/>
            <person name="Mallet S."/>
            <person name="Morel G."/>
            <person name="Richard G.F."/>
            <person name="Sarkar A."/>
            <person name="Savel G."/>
            <person name="Schacherer J."/>
            <person name="Seret M.L."/>
            <person name="Talla E."/>
            <person name="Samson G."/>
            <person name="Jubin C."/>
            <person name="Poulain J."/>
            <person name="Vacherie B."/>
            <person name="Barbe V."/>
            <person name="Pelletier E."/>
            <person name="Sherman D.J."/>
            <person name="Westhof E."/>
            <person name="Weissenbach J."/>
            <person name="Baret P.V."/>
            <person name="Wincker P."/>
            <person name="Gaillardin C."/>
            <person name="Dujon B."/>
            <person name="Souciet J.L."/>
        </authorList>
    </citation>
    <scope>NUCLEOTIDE SEQUENCE [LARGE SCALE GENOMIC DNA]</scope>
    <source>
        <strain evidence="4">ATCC MYA-4447 / BCRC 22081 / CBS 7064 / NBRC 10061 / NRRL Y-12695</strain>
    </source>
</reference>
<dbReference type="PROSITE" id="PS01220">
    <property type="entry name" value="PBP"/>
    <property type="match status" value="1"/>
</dbReference>
<dbReference type="CDD" id="cd00866">
    <property type="entry name" value="PEBP_euk"/>
    <property type="match status" value="1"/>
</dbReference>
<dbReference type="STRING" id="559304.G8Y9Q7"/>
<dbReference type="HOGENOM" id="CLU_043994_3_1_1"/>
<dbReference type="GO" id="GO:0030414">
    <property type="term" value="F:peptidase inhibitor activity"/>
    <property type="evidence" value="ECO:0007669"/>
    <property type="project" value="TreeGrafter"/>
</dbReference>
<evidence type="ECO:0000256" key="1">
    <source>
        <dbReference type="ARBA" id="ARBA00007091"/>
    </source>
</evidence>
<evidence type="ECO:0000313" key="4">
    <source>
        <dbReference type="Proteomes" id="UP000005222"/>
    </source>
</evidence>
<dbReference type="InParanoid" id="G8Y9Q7"/>
<dbReference type="EMBL" id="FO082048">
    <property type="protein sequence ID" value="CCE84321.1"/>
    <property type="molecule type" value="Genomic_DNA"/>
</dbReference>
<dbReference type="InterPro" id="IPR008914">
    <property type="entry name" value="PEBP"/>
</dbReference>
<dbReference type="OrthoDB" id="2506647at2759"/>
<dbReference type="AlphaFoldDB" id="G8Y9Q7"/>
<gene>
    <name evidence="2" type="primary">Piso0_003863</name>
    <name evidence="2" type="ORF">GNLVRS01_PISO0K04234g</name>
    <name evidence="3" type="ORF">GNLVRS01_PISO0L04235g</name>
</gene>
<proteinExistence type="inferred from homology"/>
<comment type="similarity">
    <text evidence="1">Belongs to the phosphatidylethanolamine-binding protein family.</text>
</comment>
<dbReference type="Proteomes" id="UP000005222">
    <property type="component" value="Chromosome K"/>
</dbReference>
<dbReference type="MEROPS" id="I51.001"/>
<dbReference type="Gene3D" id="3.90.280.10">
    <property type="entry name" value="PEBP-like"/>
    <property type="match status" value="1"/>
</dbReference>
<dbReference type="InterPro" id="IPR035810">
    <property type="entry name" value="PEBP_euk"/>
</dbReference>
<evidence type="ECO:0000313" key="2">
    <source>
        <dbReference type="EMBL" id="CCE83290.1"/>
    </source>
</evidence>
<keyword evidence="4" id="KW-1185">Reference proteome</keyword>
<evidence type="ECO:0000313" key="3">
    <source>
        <dbReference type="EMBL" id="CCE84321.1"/>
    </source>
</evidence>
<name>G8Y9Q7_PICSO</name>
<dbReference type="Proteomes" id="UP000005222">
    <property type="component" value="Chromosome L"/>
</dbReference>